<proteinExistence type="predicted"/>
<sequence>MRPDESRPAGIILAADRRGIKAVRRRDTGMNERGALPAGAPLVSVVDLTNGPLREAVR</sequence>
<name>A0ABN2H1V2_9ACTN</name>
<organism evidence="1 2">
    <name type="scientific">Glycomyces endophyticus</name>
    <dbReference type="NCBI Taxonomy" id="480996"/>
    <lineage>
        <taxon>Bacteria</taxon>
        <taxon>Bacillati</taxon>
        <taxon>Actinomycetota</taxon>
        <taxon>Actinomycetes</taxon>
        <taxon>Glycomycetales</taxon>
        <taxon>Glycomycetaceae</taxon>
        <taxon>Glycomyces</taxon>
    </lineage>
</organism>
<accession>A0ABN2H1V2</accession>
<evidence type="ECO:0000313" key="2">
    <source>
        <dbReference type="Proteomes" id="UP001499851"/>
    </source>
</evidence>
<reference evidence="1 2" key="1">
    <citation type="journal article" date="2019" name="Int. J. Syst. Evol. Microbiol.">
        <title>The Global Catalogue of Microorganisms (GCM) 10K type strain sequencing project: providing services to taxonomists for standard genome sequencing and annotation.</title>
        <authorList>
            <consortium name="The Broad Institute Genomics Platform"/>
            <consortium name="The Broad Institute Genome Sequencing Center for Infectious Disease"/>
            <person name="Wu L."/>
            <person name="Ma J."/>
        </authorList>
    </citation>
    <scope>NUCLEOTIDE SEQUENCE [LARGE SCALE GENOMIC DNA]</scope>
    <source>
        <strain evidence="1 2">JCM 16001</strain>
    </source>
</reference>
<protein>
    <submittedName>
        <fullName evidence="1">Uncharacterized protein</fullName>
    </submittedName>
</protein>
<evidence type="ECO:0000313" key="1">
    <source>
        <dbReference type="EMBL" id="GAA1680608.1"/>
    </source>
</evidence>
<dbReference type="Proteomes" id="UP001499851">
    <property type="component" value="Unassembled WGS sequence"/>
</dbReference>
<comment type="caution">
    <text evidence="1">The sequence shown here is derived from an EMBL/GenBank/DDBJ whole genome shotgun (WGS) entry which is preliminary data.</text>
</comment>
<dbReference type="EMBL" id="BAAAQF010000010">
    <property type="protein sequence ID" value="GAA1680608.1"/>
    <property type="molecule type" value="Genomic_DNA"/>
</dbReference>
<keyword evidence="2" id="KW-1185">Reference proteome</keyword>
<gene>
    <name evidence="1" type="ORF">GCM10009830_29580</name>
</gene>